<dbReference type="EMBL" id="LT598466">
    <property type="protein sequence ID" value="SCU84548.1"/>
    <property type="molecule type" value="Genomic_DNA"/>
</dbReference>
<evidence type="ECO:0000256" key="1">
    <source>
        <dbReference type="ARBA" id="ARBA00008601"/>
    </source>
</evidence>
<evidence type="ECO:0000256" key="4">
    <source>
        <dbReference type="ARBA" id="ARBA00022912"/>
    </source>
</evidence>
<dbReference type="InterPro" id="IPR016130">
    <property type="entry name" value="Tyr_Pase_AS"/>
</dbReference>
<gene>
    <name evidence="8" type="ORF">LAMI_0C07910G</name>
</gene>
<dbReference type="SMART" id="SM00195">
    <property type="entry name" value="DSPc"/>
    <property type="match status" value="1"/>
</dbReference>
<feature type="region of interest" description="Disordered" evidence="5">
    <location>
        <begin position="1"/>
        <end position="31"/>
    </location>
</feature>
<dbReference type="PANTHER" id="PTHR10159">
    <property type="entry name" value="DUAL SPECIFICITY PROTEIN PHOSPHATASE"/>
    <property type="match status" value="1"/>
</dbReference>
<reference evidence="9" key="1">
    <citation type="submission" date="2016-03" db="EMBL/GenBank/DDBJ databases">
        <authorList>
            <person name="Devillers H."/>
        </authorList>
    </citation>
    <scope>NUCLEOTIDE SEQUENCE [LARGE SCALE GENOMIC DNA]</scope>
</reference>
<sequence>MTDGGNPVGDESIGSGKMELNGRSPRSLQGRNTKNLSLQITETGAQPVVLADAVKMGSKRMDGSDLVGDKVRVRNEAQIYTLAGVLKSPTLSPSTGEFDNNGRAGLLKTGLLLSVEVNDGTGQAAQAAWPQSSSSASDDDINDNDDRYTYTEAYKENVYRAGPLHVFGNSIYLYSEPEIKDLEPFDVVINVAKEIPDLSSHLKPAKRRNYHHVKWTHVTKISKDLARLTEIMRIAELARRKVLIHCQCGVSRSASLVVAYIMRYDKLPLNEAYDTLKACAKDISPNMNLIFQLMEWNEMLRSPTANDTPPKYQNTCTLEPIEISRIVSEQNAATDLAKLSISSPNCSSISTDNNTPSTPHEFLPVASALTGTLTSDKNCNNSGRHMLQSQYSPILETFSQSPVEVAEKVGSQWS</sequence>
<evidence type="ECO:0000256" key="3">
    <source>
        <dbReference type="ARBA" id="ARBA00022801"/>
    </source>
</evidence>
<evidence type="ECO:0000256" key="5">
    <source>
        <dbReference type="SAM" id="MobiDB-lite"/>
    </source>
</evidence>
<comment type="similarity">
    <text evidence="1">Belongs to the protein-tyrosine phosphatase family. Non-receptor class dual specificity subfamily.</text>
</comment>
<dbReference type="GO" id="GO:0043409">
    <property type="term" value="P:negative regulation of MAPK cascade"/>
    <property type="evidence" value="ECO:0007669"/>
    <property type="project" value="TreeGrafter"/>
</dbReference>
<dbReference type="PROSITE" id="PS50054">
    <property type="entry name" value="TYR_PHOSPHATASE_DUAL"/>
    <property type="match status" value="1"/>
</dbReference>
<dbReference type="PANTHER" id="PTHR10159:SF519">
    <property type="entry name" value="DUAL SPECIFICITY PROTEIN PHOSPHATASE MPK3"/>
    <property type="match status" value="1"/>
</dbReference>
<dbReference type="EC" id="3.1.3.48" evidence="2"/>
<proteinExistence type="inferred from homology"/>
<feature type="domain" description="Tyrosine-protein phosphatase" evidence="6">
    <location>
        <begin position="162"/>
        <end position="302"/>
    </location>
</feature>
<dbReference type="InterPro" id="IPR000387">
    <property type="entry name" value="Tyr_Pase_dom"/>
</dbReference>
<dbReference type="Pfam" id="PF00782">
    <property type="entry name" value="DSPc"/>
    <property type="match status" value="1"/>
</dbReference>
<dbReference type="OrthoDB" id="426001at2759"/>
<dbReference type="AlphaFoldDB" id="A0A1G4J448"/>
<dbReference type="Proteomes" id="UP000191024">
    <property type="component" value="Chromosome C"/>
</dbReference>
<accession>A0A1G4J448</accession>
<dbReference type="GO" id="GO:0005634">
    <property type="term" value="C:nucleus"/>
    <property type="evidence" value="ECO:0007669"/>
    <property type="project" value="TreeGrafter"/>
</dbReference>
<dbReference type="PROSITE" id="PS00383">
    <property type="entry name" value="TYR_PHOSPHATASE_1"/>
    <property type="match status" value="1"/>
</dbReference>
<feature type="region of interest" description="Disordered" evidence="5">
    <location>
        <begin position="123"/>
        <end position="144"/>
    </location>
</feature>
<dbReference type="GO" id="GO:0017017">
    <property type="term" value="F:MAP kinase tyrosine/serine/threonine phosphatase activity"/>
    <property type="evidence" value="ECO:0007669"/>
    <property type="project" value="TreeGrafter"/>
</dbReference>
<protein>
    <recommendedName>
        <fullName evidence="2">protein-tyrosine-phosphatase</fullName>
        <ecNumber evidence="2">3.1.3.48</ecNumber>
    </recommendedName>
</protein>
<dbReference type="InterPro" id="IPR020422">
    <property type="entry name" value="TYR_PHOSPHATASE_DUAL_dom"/>
</dbReference>
<organism evidence="8 9">
    <name type="scientific">Lachancea mirantina</name>
    <dbReference type="NCBI Taxonomy" id="1230905"/>
    <lineage>
        <taxon>Eukaryota</taxon>
        <taxon>Fungi</taxon>
        <taxon>Dikarya</taxon>
        <taxon>Ascomycota</taxon>
        <taxon>Saccharomycotina</taxon>
        <taxon>Saccharomycetes</taxon>
        <taxon>Saccharomycetales</taxon>
        <taxon>Saccharomycetaceae</taxon>
        <taxon>Lachancea</taxon>
    </lineage>
</organism>
<evidence type="ECO:0000259" key="7">
    <source>
        <dbReference type="PROSITE" id="PS50056"/>
    </source>
</evidence>
<dbReference type="GO" id="GO:0008330">
    <property type="term" value="F:protein tyrosine/threonine phosphatase activity"/>
    <property type="evidence" value="ECO:0007669"/>
    <property type="project" value="TreeGrafter"/>
</dbReference>
<evidence type="ECO:0000259" key="6">
    <source>
        <dbReference type="PROSITE" id="PS50054"/>
    </source>
</evidence>
<dbReference type="GO" id="GO:0005829">
    <property type="term" value="C:cytosol"/>
    <property type="evidence" value="ECO:0007669"/>
    <property type="project" value="TreeGrafter"/>
</dbReference>
<evidence type="ECO:0000313" key="8">
    <source>
        <dbReference type="EMBL" id="SCU84548.1"/>
    </source>
</evidence>
<dbReference type="STRING" id="1230905.A0A1G4J448"/>
<dbReference type="InterPro" id="IPR000340">
    <property type="entry name" value="Dual-sp_phosphatase_cat-dom"/>
</dbReference>
<keyword evidence="4" id="KW-0904">Protein phosphatase</keyword>
<evidence type="ECO:0000313" key="9">
    <source>
        <dbReference type="Proteomes" id="UP000191024"/>
    </source>
</evidence>
<keyword evidence="9" id="KW-1185">Reference proteome</keyword>
<keyword evidence="3" id="KW-0378">Hydrolase</keyword>
<dbReference type="SUPFAM" id="SSF52799">
    <property type="entry name" value="(Phosphotyrosine protein) phosphatases II"/>
    <property type="match status" value="1"/>
</dbReference>
<feature type="compositionally biased region" description="Low complexity" evidence="5">
    <location>
        <begin position="123"/>
        <end position="136"/>
    </location>
</feature>
<dbReference type="CDD" id="cd14521">
    <property type="entry name" value="DSP_fungal_SDP1-like"/>
    <property type="match status" value="1"/>
</dbReference>
<dbReference type="Gene3D" id="3.90.190.10">
    <property type="entry name" value="Protein tyrosine phosphatase superfamily"/>
    <property type="match status" value="1"/>
</dbReference>
<name>A0A1G4J448_9SACH</name>
<dbReference type="GO" id="GO:0033550">
    <property type="term" value="F:MAP kinase tyrosine phosphatase activity"/>
    <property type="evidence" value="ECO:0007669"/>
    <property type="project" value="TreeGrafter"/>
</dbReference>
<dbReference type="InterPro" id="IPR029021">
    <property type="entry name" value="Prot-tyrosine_phosphatase-like"/>
</dbReference>
<evidence type="ECO:0000256" key="2">
    <source>
        <dbReference type="ARBA" id="ARBA00013064"/>
    </source>
</evidence>
<feature type="domain" description="Tyrosine specific protein phosphatases" evidence="7">
    <location>
        <begin position="223"/>
        <end position="277"/>
    </location>
</feature>
<dbReference type="PROSITE" id="PS50056">
    <property type="entry name" value="TYR_PHOSPHATASE_2"/>
    <property type="match status" value="1"/>
</dbReference>